<reference evidence="2" key="1">
    <citation type="submission" date="2020-10" db="EMBL/GenBank/DDBJ databases">
        <authorList>
            <person name="Gilroy R."/>
        </authorList>
    </citation>
    <scope>NUCLEOTIDE SEQUENCE</scope>
    <source>
        <strain evidence="2">B2-22910</strain>
    </source>
</reference>
<dbReference type="GO" id="GO:0006508">
    <property type="term" value="P:proteolysis"/>
    <property type="evidence" value="ECO:0007669"/>
    <property type="project" value="InterPro"/>
</dbReference>
<name>A0A9D9IE80_9BACT</name>
<organism evidence="2 3">
    <name type="scientific">Candidatus Cryptobacteroides faecavium</name>
    <dbReference type="NCBI Taxonomy" id="2840762"/>
    <lineage>
        <taxon>Bacteria</taxon>
        <taxon>Pseudomonadati</taxon>
        <taxon>Bacteroidota</taxon>
        <taxon>Bacteroidia</taxon>
        <taxon>Bacteroidales</taxon>
        <taxon>Candidatus Cryptobacteroides</taxon>
    </lineage>
</organism>
<dbReference type="Gene3D" id="3.40.50.1460">
    <property type="match status" value="1"/>
</dbReference>
<gene>
    <name evidence="2" type="ORF">IAB82_04915</name>
</gene>
<dbReference type="InterPro" id="IPR050452">
    <property type="entry name" value="Metacaspase"/>
</dbReference>
<accession>A0A9D9IE80</accession>
<reference evidence="2" key="2">
    <citation type="journal article" date="2021" name="PeerJ">
        <title>Extensive microbial diversity within the chicken gut microbiome revealed by metagenomics and culture.</title>
        <authorList>
            <person name="Gilroy R."/>
            <person name="Ravi A."/>
            <person name="Getino M."/>
            <person name="Pursley I."/>
            <person name="Horton D.L."/>
            <person name="Alikhan N.F."/>
            <person name="Baker D."/>
            <person name="Gharbi K."/>
            <person name="Hall N."/>
            <person name="Watson M."/>
            <person name="Adriaenssens E.M."/>
            <person name="Foster-Nyarko E."/>
            <person name="Jarju S."/>
            <person name="Secka A."/>
            <person name="Antonio M."/>
            <person name="Oren A."/>
            <person name="Chaudhuri R.R."/>
            <person name="La Ragione R."/>
            <person name="Hildebrand F."/>
            <person name="Pallen M.J."/>
        </authorList>
    </citation>
    <scope>NUCLEOTIDE SEQUENCE</scope>
    <source>
        <strain evidence="2">B2-22910</strain>
    </source>
</reference>
<dbReference type="Proteomes" id="UP000823603">
    <property type="component" value="Unassembled WGS sequence"/>
</dbReference>
<evidence type="ECO:0000313" key="2">
    <source>
        <dbReference type="EMBL" id="MBO8471119.1"/>
    </source>
</evidence>
<proteinExistence type="predicted"/>
<dbReference type="Pfam" id="PF00656">
    <property type="entry name" value="Peptidase_C14"/>
    <property type="match status" value="1"/>
</dbReference>
<dbReference type="InterPro" id="IPR011600">
    <property type="entry name" value="Pept_C14_caspase"/>
</dbReference>
<sequence length="281" mass="30913">MAQNKYAVVIGIGDYPEQSGWKEISGDKDVDMIVPMLLQNGFARENITVLVNTEATKSAIRNAISDLAGVSGKGDIVYIHFSGHGQQVTDLDGDETDGYDEAIIPYDAASRYGLGGYKGEKHILDDEFGLWLEGLRMSVGRKGLILVALDACHSGDATRGNNNNEGKHVRGTSEIFMIPDSSGQDDACMAHACDTEQNVRRNVEWICISACKSYQNNYEYKSETGYCGRLSWAISRVMRPGIRFSEFVNALKDMYGSMPLPSGLPQDLDVDAPEQYDVLLF</sequence>
<dbReference type="PANTHER" id="PTHR48104">
    <property type="entry name" value="METACASPASE-4"/>
    <property type="match status" value="1"/>
</dbReference>
<protein>
    <submittedName>
        <fullName evidence="2">Caspase family protein</fullName>
    </submittedName>
</protein>
<dbReference type="EMBL" id="JADIMB010000069">
    <property type="protein sequence ID" value="MBO8471119.1"/>
    <property type="molecule type" value="Genomic_DNA"/>
</dbReference>
<dbReference type="GO" id="GO:0004197">
    <property type="term" value="F:cysteine-type endopeptidase activity"/>
    <property type="evidence" value="ECO:0007669"/>
    <property type="project" value="InterPro"/>
</dbReference>
<dbReference type="GO" id="GO:0005737">
    <property type="term" value="C:cytoplasm"/>
    <property type="evidence" value="ECO:0007669"/>
    <property type="project" value="TreeGrafter"/>
</dbReference>
<dbReference type="AlphaFoldDB" id="A0A9D9IE80"/>
<feature type="domain" description="Peptidase C14 caspase" evidence="1">
    <location>
        <begin position="5"/>
        <end position="235"/>
    </location>
</feature>
<dbReference type="PANTHER" id="PTHR48104:SF30">
    <property type="entry name" value="METACASPASE-1"/>
    <property type="match status" value="1"/>
</dbReference>
<evidence type="ECO:0000259" key="1">
    <source>
        <dbReference type="Pfam" id="PF00656"/>
    </source>
</evidence>
<comment type="caution">
    <text evidence="2">The sequence shown here is derived from an EMBL/GenBank/DDBJ whole genome shotgun (WGS) entry which is preliminary data.</text>
</comment>
<evidence type="ECO:0000313" key="3">
    <source>
        <dbReference type="Proteomes" id="UP000823603"/>
    </source>
</evidence>